<accession>A0A0F9TM93</accession>
<proteinExistence type="predicted"/>
<dbReference type="AlphaFoldDB" id="A0A0F9TM93"/>
<dbReference type="EMBL" id="LAZR01001574">
    <property type="protein sequence ID" value="KKN42538.1"/>
    <property type="molecule type" value="Genomic_DNA"/>
</dbReference>
<reference evidence="1" key="1">
    <citation type="journal article" date="2015" name="Nature">
        <title>Complex archaea that bridge the gap between prokaryotes and eukaryotes.</title>
        <authorList>
            <person name="Spang A."/>
            <person name="Saw J.H."/>
            <person name="Jorgensen S.L."/>
            <person name="Zaremba-Niedzwiedzka K."/>
            <person name="Martijn J."/>
            <person name="Lind A.E."/>
            <person name="van Eijk R."/>
            <person name="Schleper C."/>
            <person name="Guy L."/>
            <person name="Ettema T.J."/>
        </authorList>
    </citation>
    <scope>NUCLEOTIDE SEQUENCE</scope>
</reference>
<evidence type="ECO:0000313" key="1">
    <source>
        <dbReference type="EMBL" id="KKN42538.1"/>
    </source>
</evidence>
<organism evidence="1">
    <name type="scientific">marine sediment metagenome</name>
    <dbReference type="NCBI Taxonomy" id="412755"/>
    <lineage>
        <taxon>unclassified sequences</taxon>
        <taxon>metagenomes</taxon>
        <taxon>ecological metagenomes</taxon>
    </lineage>
</organism>
<name>A0A0F9TM93_9ZZZZ</name>
<comment type="caution">
    <text evidence="1">The sequence shown here is derived from an EMBL/GenBank/DDBJ whole genome shotgun (WGS) entry which is preliminary data.</text>
</comment>
<sequence>MATINNSGHRQIISDREFEDYKSMKEYFRSKWIRTKEIVFEGHQLATTSFAVIDGAEDTIVLIAAEAVVYLSTLADDANQDGKSVWVIYQDDSGTIQTTILTLLDDQSDTSIEVPLGCEAGTKLDTVASVAGDALTMTNLNSTVANEFDDMYVVGVSGDQKGNVLTVLSHTVASPTVLTCTTTPNANWAADIVSVQTYKAEDFFRVREMYCELETIDAKTIRLGNDNSSAIYGSIGETARYMASSGFFTQPVSICRSFLGKINISMPVDTTVTENVGGSISITYTPKEAYSNGGTADITIEIPFQGQFVWEPCIELAPATDVIIKIKNIEGAKLDEIFLEAIYLEAYN</sequence>
<gene>
    <name evidence="1" type="ORF">LCGC14_0712240</name>
</gene>
<protein>
    <submittedName>
        <fullName evidence="1">Uncharacterized protein</fullName>
    </submittedName>
</protein>